<accession>A0A1X0NRL8</accession>
<evidence type="ECO:0000256" key="6">
    <source>
        <dbReference type="SAM" id="Phobius"/>
    </source>
</evidence>
<keyword evidence="9" id="KW-1185">Reference proteome</keyword>
<evidence type="ECO:0000256" key="3">
    <source>
        <dbReference type="ARBA" id="ARBA00022989"/>
    </source>
</evidence>
<comment type="caution">
    <text evidence="8">The sequence shown here is derived from an EMBL/GenBank/DDBJ whole genome shotgun (WGS) entry which is preliminary data.</text>
</comment>
<dbReference type="GO" id="GO:0005737">
    <property type="term" value="C:cytoplasm"/>
    <property type="evidence" value="ECO:0007669"/>
    <property type="project" value="TreeGrafter"/>
</dbReference>
<organism evidence="8 9">
    <name type="scientific">Trypanosoma theileri</name>
    <dbReference type="NCBI Taxonomy" id="67003"/>
    <lineage>
        <taxon>Eukaryota</taxon>
        <taxon>Discoba</taxon>
        <taxon>Euglenozoa</taxon>
        <taxon>Kinetoplastea</taxon>
        <taxon>Metakinetoplastina</taxon>
        <taxon>Trypanosomatida</taxon>
        <taxon>Trypanosomatidae</taxon>
        <taxon>Trypanosoma</taxon>
    </lineage>
</organism>
<dbReference type="PANTHER" id="PTHR22950:SF369">
    <property type="entry name" value="ACID TRANSPORTER 1, PUTATIVE-RELATED"/>
    <property type="match status" value="1"/>
</dbReference>
<name>A0A1X0NRL8_9TRYP</name>
<dbReference type="GO" id="GO:0015179">
    <property type="term" value="F:L-amino acid transmembrane transporter activity"/>
    <property type="evidence" value="ECO:0007669"/>
    <property type="project" value="TreeGrafter"/>
</dbReference>
<comment type="subcellular location">
    <subcellularLocation>
        <location evidence="1">Membrane</location>
        <topology evidence="1">Multi-pass membrane protein</topology>
    </subcellularLocation>
</comment>
<dbReference type="Proteomes" id="UP000192257">
    <property type="component" value="Unassembled WGS sequence"/>
</dbReference>
<evidence type="ECO:0000256" key="5">
    <source>
        <dbReference type="SAM" id="MobiDB-lite"/>
    </source>
</evidence>
<sequence length="256" mass="27283">MNPIDPENGSGRLDATQQDVGRRQGVLASKNSSEVTNLFSSTVVDNESSSYSRTCSNSDLDTATVPERTIMRTDSISLGGVDNGNVSREELNFRCGEEETSLSRKQKKNSFLVKLDQLVATVIPPGGVRASAFNLAACSVGAGILGLPAATNKSGLVMALLYHIVITFFTIYSMNALGVAAQRTQIRTFEGVARALLGRWCAYLAAAVRAIQSLSGCVAYVISVGDIFSTIIKHTPSAPEFLRSTAGNRLLTVGVW</sequence>
<dbReference type="InterPro" id="IPR013057">
    <property type="entry name" value="AA_transpt_TM"/>
</dbReference>
<evidence type="ECO:0000256" key="2">
    <source>
        <dbReference type="ARBA" id="ARBA00022692"/>
    </source>
</evidence>
<reference evidence="8 9" key="1">
    <citation type="submission" date="2017-03" db="EMBL/GenBank/DDBJ databases">
        <title>An alternative strategy for trypanosome survival in the mammalian bloodstream revealed through genome and transcriptome analysis of the ubiquitous bovine parasite Trypanosoma (Megatrypanum) theileri.</title>
        <authorList>
            <person name="Kelly S."/>
            <person name="Ivens A."/>
            <person name="Mott A."/>
            <person name="O'Neill E."/>
            <person name="Emms D."/>
            <person name="Macleod O."/>
            <person name="Voorheis P."/>
            <person name="Matthews J."/>
            <person name="Matthews K."/>
            <person name="Carrington M."/>
        </authorList>
    </citation>
    <scope>NUCLEOTIDE SEQUENCE [LARGE SCALE GENOMIC DNA]</scope>
    <source>
        <strain evidence="8">Edinburgh</strain>
    </source>
</reference>
<gene>
    <name evidence="8" type="ORF">TM35_000262120</name>
</gene>
<protein>
    <submittedName>
        <fullName evidence="8">Amino acid transporter</fullName>
    </submittedName>
</protein>
<evidence type="ECO:0000259" key="7">
    <source>
        <dbReference type="Pfam" id="PF01490"/>
    </source>
</evidence>
<evidence type="ECO:0000256" key="1">
    <source>
        <dbReference type="ARBA" id="ARBA00004141"/>
    </source>
</evidence>
<dbReference type="RefSeq" id="XP_028880826.1">
    <property type="nucleotide sequence ID" value="XM_029027949.1"/>
</dbReference>
<keyword evidence="3 6" id="KW-1133">Transmembrane helix</keyword>
<evidence type="ECO:0000256" key="4">
    <source>
        <dbReference type="ARBA" id="ARBA00023136"/>
    </source>
</evidence>
<dbReference type="PANTHER" id="PTHR22950">
    <property type="entry name" value="AMINO ACID TRANSPORTER"/>
    <property type="match status" value="1"/>
</dbReference>
<keyword evidence="4 6" id="KW-0472">Membrane</keyword>
<keyword evidence="2 6" id="KW-0812">Transmembrane</keyword>
<dbReference type="GeneID" id="39987729"/>
<feature type="transmembrane region" description="Helical" evidence="6">
    <location>
        <begin position="156"/>
        <end position="177"/>
    </location>
</feature>
<evidence type="ECO:0000313" key="9">
    <source>
        <dbReference type="Proteomes" id="UP000192257"/>
    </source>
</evidence>
<dbReference type="AlphaFoldDB" id="A0A1X0NRL8"/>
<dbReference type="EMBL" id="NBCO01000026">
    <property type="protein sequence ID" value="ORC86760.1"/>
    <property type="molecule type" value="Genomic_DNA"/>
</dbReference>
<dbReference type="GO" id="GO:0016020">
    <property type="term" value="C:membrane"/>
    <property type="evidence" value="ECO:0007669"/>
    <property type="project" value="UniProtKB-SubCell"/>
</dbReference>
<evidence type="ECO:0000313" key="8">
    <source>
        <dbReference type="EMBL" id="ORC86760.1"/>
    </source>
</evidence>
<feature type="domain" description="Amino acid transporter transmembrane" evidence="7">
    <location>
        <begin position="126"/>
        <end position="234"/>
    </location>
</feature>
<dbReference type="OrthoDB" id="438545at2759"/>
<dbReference type="VEuPathDB" id="TriTrypDB:TM35_000262120"/>
<proteinExistence type="predicted"/>
<feature type="region of interest" description="Disordered" evidence="5">
    <location>
        <begin position="1"/>
        <end position="31"/>
    </location>
</feature>
<dbReference type="Pfam" id="PF01490">
    <property type="entry name" value="Aa_trans"/>
    <property type="match status" value="1"/>
</dbReference>
<feature type="non-terminal residue" evidence="8">
    <location>
        <position position="256"/>
    </location>
</feature>